<comment type="caution">
    <text evidence="1">The sequence shown here is derived from an EMBL/GenBank/DDBJ whole genome shotgun (WGS) entry which is preliminary data.</text>
</comment>
<reference evidence="1 2" key="1">
    <citation type="submission" date="2021-01" db="EMBL/GenBank/DDBJ databases">
        <title>Genomic Encyclopedia of Type Strains, Phase IV (KMG-IV): sequencing the most valuable type-strain genomes for metagenomic binning, comparative biology and taxonomic classification.</title>
        <authorList>
            <person name="Goeker M."/>
        </authorList>
    </citation>
    <scope>NUCLEOTIDE SEQUENCE [LARGE SCALE GENOMIC DNA]</scope>
    <source>
        <strain evidence="1 2">DSM 105453</strain>
    </source>
</reference>
<accession>A0ABS2R3Q2</accession>
<proteinExistence type="predicted"/>
<protein>
    <recommendedName>
        <fullName evidence="3">YqhG family protein</fullName>
    </recommendedName>
</protein>
<name>A0ABS2R3Q2_9BACI</name>
<dbReference type="RefSeq" id="WP_205178669.1">
    <property type="nucleotide sequence ID" value="NZ_JAFBFH010000003.1"/>
</dbReference>
<evidence type="ECO:0008006" key="3">
    <source>
        <dbReference type="Google" id="ProtNLM"/>
    </source>
</evidence>
<keyword evidence="2" id="KW-1185">Reference proteome</keyword>
<evidence type="ECO:0000313" key="1">
    <source>
        <dbReference type="EMBL" id="MBM7713794.1"/>
    </source>
</evidence>
<evidence type="ECO:0000313" key="2">
    <source>
        <dbReference type="Proteomes" id="UP000823485"/>
    </source>
</evidence>
<dbReference type="EMBL" id="JAFBFH010000003">
    <property type="protein sequence ID" value="MBM7713794.1"/>
    <property type="molecule type" value="Genomic_DNA"/>
</dbReference>
<dbReference type="InterPro" id="IPR024562">
    <property type="entry name" value="YqhG"/>
</dbReference>
<sequence length="263" mass="30518">MLQQEIHQYLENFFEATQCTILENGPGFLTVQLTIEMDKELMNRPFYWTYLEKTGGIPNPGKLTFITDEEKAPENVKGEYIHFGAPRLHQLFHSAKKMAAYIRLYEQPNPPPFQSVPLYPWLNVNLKISYRSDRKRDVLKSFGLHLINGMLVDHFHEKMQSRQLVPKIPDYCFTISPIIKPGSGLKRIDAFVKNEIAASDHSWAVLAKKRQEEDLNLLDQFYADQVDKPETYEIEKKALIDQYEPKINIEIINGGLFYLASPI</sequence>
<dbReference type="Pfam" id="PF11079">
    <property type="entry name" value="YqhG"/>
    <property type="match status" value="1"/>
</dbReference>
<gene>
    <name evidence="1" type="ORF">JOC94_000763</name>
</gene>
<organism evidence="1 2">
    <name type="scientific">Siminovitchia thermophila</name>
    <dbReference type="NCBI Taxonomy" id="1245522"/>
    <lineage>
        <taxon>Bacteria</taxon>
        <taxon>Bacillati</taxon>
        <taxon>Bacillota</taxon>
        <taxon>Bacilli</taxon>
        <taxon>Bacillales</taxon>
        <taxon>Bacillaceae</taxon>
        <taxon>Siminovitchia</taxon>
    </lineage>
</organism>
<dbReference type="Proteomes" id="UP000823485">
    <property type="component" value="Unassembled WGS sequence"/>
</dbReference>